<feature type="compositionally biased region" description="Polar residues" evidence="2">
    <location>
        <begin position="1"/>
        <end position="11"/>
    </location>
</feature>
<dbReference type="AlphaFoldDB" id="A0A4S4DWQ9"/>
<protein>
    <submittedName>
        <fullName evidence="3">Uncharacterized protein</fullName>
    </submittedName>
</protein>
<feature type="coiled-coil region" evidence="1">
    <location>
        <begin position="22"/>
        <end position="49"/>
    </location>
</feature>
<dbReference type="Proteomes" id="UP000306102">
    <property type="component" value="Unassembled WGS sequence"/>
</dbReference>
<organism evidence="3 4">
    <name type="scientific">Camellia sinensis var. sinensis</name>
    <name type="common">China tea</name>
    <dbReference type="NCBI Taxonomy" id="542762"/>
    <lineage>
        <taxon>Eukaryota</taxon>
        <taxon>Viridiplantae</taxon>
        <taxon>Streptophyta</taxon>
        <taxon>Embryophyta</taxon>
        <taxon>Tracheophyta</taxon>
        <taxon>Spermatophyta</taxon>
        <taxon>Magnoliopsida</taxon>
        <taxon>eudicotyledons</taxon>
        <taxon>Gunneridae</taxon>
        <taxon>Pentapetalae</taxon>
        <taxon>asterids</taxon>
        <taxon>Ericales</taxon>
        <taxon>Theaceae</taxon>
        <taxon>Camellia</taxon>
    </lineage>
</organism>
<keyword evidence="4" id="KW-1185">Reference proteome</keyword>
<evidence type="ECO:0000256" key="1">
    <source>
        <dbReference type="SAM" id="Coils"/>
    </source>
</evidence>
<evidence type="ECO:0000313" key="3">
    <source>
        <dbReference type="EMBL" id="THG07808.1"/>
    </source>
</evidence>
<accession>A0A4S4DWQ9</accession>
<proteinExistence type="predicted"/>
<dbReference type="STRING" id="542762.A0A4S4DWQ9"/>
<name>A0A4S4DWQ9_CAMSN</name>
<comment type="caution">
    <text evidence="3">The sequence shown here is derived from an EMBL/GenBank/DDBJ whole genome shotgun (WGS) entry which is preliminary data.</text>
</comment>
<gene>
    <name evidence="3" type="ORF">TEA_014439</name>
</gene>
<evidence type="ECO:0000256" key="2">
    <source>
        <dbReference type="SAM" id="MobiDB-lite"/>
    </source>
</evidence>
<reference evidence="3 4" key="1">
    <citation type="journal article" date="2018" name="Proc. Natl. Acad. Sci. U.S.A.">
        <title>Draft genome sequence of Camellia sinensis var. sinensis provides insights into the evolution of the tea genome and tea quality.</title>
        <authorList>
            <person name="Wei C."/>
            <person name="Yang H."/>
            <person name="Wang S."/>
            <person name="Zhao J."/>
            <person name="Liu C."/>
            <person name="Gao L."/>
            <person name="Xia E."/>
            <person name="Lu Y."/>
            <person name="Tai Y."/>
            <person name="She G."/>
            <person name="Sun J."/>
            <person name="Cao H."/>
            <person name="Tong W."/>
            <person name="Gao Q."/>
            <person name="Li Y."/>
            <person name="Deng W."/>
            <person name="Jiang X."/>
            <person name="Wang W."/>
            <person name="Chen Q."/>
            <person name="Zhang S."/>
            <person name="Li H."/>
            <person name="Wu J."/>
            <person name="Wang P."/>
            <person name="Li P."/>
            <person name="Shi C."/>
            <person name="Zheng F."/>
            <person name="Jian J."/>
            <person name="Huang B."/>
            <person name="Shan D."/>
            <person name="Shi M."/>
            <person name="Fang C."/>
            <person name="Yue Y."/>
            <person name="Li F."/>
            <person name="Li D."/>
            <person name="Wei S."/>
            <person name="Han B."/>
            <person name="Jiang C."/>
            <person name="Yin Y."/>
            <person name="Xia T."/>
            <person name="Zhang Z."/>
            <person name="Bennetzen J.L."/>
            <person name="Zhao S."/>
            <person name="Wan X."/>
        </authorList>
    </citation>
    <scope>NUCLEOTIDE SEQUENCE [LARGE SCALE GENOMIC DNA]</scope>
    <source>
        <strain evidence="4">cv. Shuchazao</strain>
        <tissue evidence="3">Leaf</tissue>
    </source>
</reference>
<dbReference type="EMBL" id="SDRB02009764">
    <property type="protein sequence ID" value="THG07808.1"/>
    <property type="molecule type" value="Genomic_DNA"/>
</dbReference>
<evidence type="ECO:0000313" key="4">
    <source>
        <dbReference type="Proteomes" id="UP000306102"/>
    </source>
</evidence>
<keyword evidence="1" id="KW-0175">Coiled coil</keyword>
<feature type="region of interest" description="Disordered" evidence="2">
    <location>
        <begin position="1"/>
        <end position="21"/>
    </location>
</feature>
<sequence length="207" mass="23344">MQSESGNQQAPSVAAATDTRGKHRISAELKRLEQEISMYDDAVACANLQKILILITRGGRGSVAATEPLICHPSARLADWSKSIRIRLPIRRMRMRIGGWIRIDGCSPLNGTEDLDLRGSLTWGMMNCVSNLSWQVCIHFGLSHISVYSDWKSWNNLKKLRRPRLRARKQLAQQTLPGIGGLKDPKIRRVADAGYCDRCSIVRFDFR</sequence>